<evidence type="ECO:0000313" key="4">
    <source>
        <dbReference type="EMBL" id="MBO0948032.1"/>
    </source>
</evidence>
<feature type="region of interest" description="Disordered" evidence="1">
    <location>
        <begin position="659"/>
        <end position="694"/>
    </location>
</feature>
<dbReference type="PANTHER" id="PTHR10579">
    <property type="entry name" value="CALCIUM-ACTIVATED CHLORIDE CHANNEL REGULATOR"/>
    <property type="match status" value="1"/>
</dbReference>
<organism evidence="4 5">
    <name type="scientific">Fibrella forsythiae</name>
    <dbReference type="NCBI Taxonomy" id="2817061"/>
    <lineage>
        <taxon>Bacteria</taxon>
        <taxon>Pseudomonadati</taxon>
        <taxon>Bacteroidota</taxon>
        <taxon>Cytophagia</taxon>
        <taxon>Cytophagales</taxon>
        <taxon>Spirosomataceae</taxon>
        <taxon>Fibrella</taxon>
    </lineage>
</organism>
<dbReference type="SUPFAM" id="SSF53300">
    <property type="entry name" value="vWA-like"/>
    <property type="match status" value="1"/>
</dbReference>
<dbReference type="InterPro" id="IPR002035">
    <property type="entry name" value="VWF_A"/>
</dbReference>
<dbReference type="InterPro" id="IPR051266">
    <property type="entry name" value="CLCR"/>
</dbReference>
<keyword evidence="2" id="KW-0732">Signal</keyword>
<dbReference type="PANTHER" id="PTHR10579:SF43">
    <property type="entry name" value="ZINC FINGER (C3HC4-TYPE RING FINGER) FAMILY PROTEIN"/>
    <property type="match status" value="1"/>
</dbReference>
<gene>
    <name evidence="4" type="ORF">J2I46_05525</name>
</gene>
<protein>
    <submittedName>
        <fullName evidence="4">VWA domain-containing protein</fullName>
    </submittedName>
</protein>
<dbReference type="PROSITE" id="PS50234">
    <property type="entry name" value="VWFA"/>
    <property type="match status" value="1"/>
</dbReference>
<keyword evidence="5" id="KW-1185">Reference proteome</keyword>
<accession>A0ABS3JGL1</accession>
<reference evidence="4 5" key="1">
    <citation type="submission" date="2021-03" db="EMBL/GenBank/DDBJ databases">
        <title>Fibrella sp. HMF5405 genome sequencing and assembly.</title>
        <authorList>
            <person name="Kang H."/>
            <person name="Kim H."/>
            <person name="Bae S."/>
            <person name="Joh K."/>
        </authorList>
    </citation>
    <scope>NUCLEOTIDE SEQUENCE [LARGE SCALE GENOMIC DNA]</scope>
    <source>
        <strain evidence="4 5">HMF5405</strain>
    </source>
</reference>
<evidence type="ECO:0000259" key="3">
    <source>
        <dbReference type="PROSITE" id="PS50234"/>
    </source>
</evidence>
<feature type="domain" description="VWFA" evidence="3">
    <location>
        <begin position="747"/>
        <end position="917"/>
    </location>
</feature>
<evidence type="ECO:0000256" key="2">
    <source>
        <dbReference type="SAM" id="SignalP"/>
    </source>
</evidence>
<feature type="signal peptide" evidence="2">
    <location>
        <begin position="1"/>
        <end position="20"/>
    </location>
</feature>
<sequence>MHLRFRLLFLLVSAFGTASAQQETPQQSLNQYVAFLNQSVEAVTRRFQMLQTYQADVARYREKPDLIRLPSSGPLEEFYYHKALAGNGLTATEKKELTASTQVFWQLLTRIDQAGKSLETYVRLKDYQRDNLEQSDELISSMQAMFRQFRRDKDALYKQIQRIYHRYQPYQASNAYLYTEREMDIAVLSQYQLLDSLPYYLNENSRPNWPVTLVQQSMLTDEQLIARFGKMQASIGYPAFDMVNSFRTALRSVQAVKRSGIDDNTFAAQQSAQHGNNVYLSLLNYVNNDLLASYQAFVDYSRSAKPLLSPVKVSPVFTVASPVTTTQAVAQTRPFIDKPLIAFTTKRAAAPASKATFQALTRYVAFINESLRQMHQLQVLLRNYASSAAYHRDPTQSQQHARLAYSHEEVKLPVSAYQLLMSNSQNIPGAYRPSIHAQAEVLMNMLNEMDGLSIELTTYTAQKQYLQDRFSYSDAILDRYAYLFDAFDQKKEQLYRDVRRIFDSYPTANPASSWNLAGKAMLKTLDDNTDVLFGVKSFLKLEAAQLPTTDKLTANARTLMADEYTNLKGLQRLGRSNGLCPYSPYEDLADNTLRFADITRKVKPLLATLPDRHPYESFYYFYNNELVYEYNKFTELAKDNLLPAVNQPDVFLLRRPEATSTLPIPPRTPTAPTNEPVTAGKPSGNVPAQDAIGKPKANVPERTMIRHDTLVVERTKLIERTRTDTVYIDRGLQREVPNTLAGFAANNMVLLLDVSASMDSPVKLPLLKRSIKSLLTLLRPEDQLSIVVYSGKAKVALKPTSGANTAEITRVIDALQSSGDTDGNGGIQLAYKVADKHYIRGGNNRIILATDGEFPVSDDVFQLISDGARQDIYLTVFTFGRNKLTGQNLTRLSQLGKGTFTHVTPENANLQLIQEAQAKTARGK</sequence>
<dbReference type="Proteomes" id="UP000664628">
    <property type="component" value="Unassembled WGS sequence"/>
</dbReference>
<proteinExistence type="predicted"/>
<evidence type="ECO:0000256" key="1">
    <source>
        <dbReference type="SAM" id="MobiDB-lite"/>
    </source>
</evidence>
<dbReference type="InterPro" id="IPR036465">
    <property type="entry name" value="vWFA_dom_sf"/>
</dbReference>
<comment type="caution">
    <text evidence="4">The sequence shown here is derived from an EMBL/GenBank/DDBJ whole genome shotgun (WGS) entry which is preliminary data.</text>
</comment>
<evidence type="ECO:0000313" key="5">
    <source>
        <dbReference type="Proteomes" id="UP000664628"/>
    </source>
</evidence>
<dbReference type="Gene3D" id="3.40.50.410">
    <property type="entry name" value="von Willebrand factor, type A domain"/>
    <property type="match status" value="1"/>
</dbReference>
<name>A0ABS3JGL1_9BACT</name>
<dbReference type="EMBL" id="JAFMYW010000001">
    <property type="protein sequence ID" value="MBO0948032.1"/>
    <property type="molecule type" value="Genomic_DNA"/>
</dbReference>
<dbReference type="SMART" id="SM00327">
    <property type="entry name" value="VWA"/>
    <property type="match status" value="1"/>
</dbReference>
<dbReference type="Pfam" id="PF13519">
    <property type="entry name" value="VWA_2"/>
    <property type="match status" value="1"/>
</dbReference>
<feature type="chain" id="PRO_5045481227" evidence="2">
    <location>
        <begin position="21"/>
        <end position="924"/>
    </location>
</feature>